<keyword evidence="3" id="KW-1185">Reference proteome</keyword>
<organism evidence="2 3">
    <name type="scientific">Serendipita vermifera MAFF 305830</name>
    <dbReference type="NCBI Taxonomy" id="933852"/>
    <lineage>
        <taxon>Eukaryota</taxon>
        <taxon>Fungi</taxon>
        <taxon>Dikarya</taxon>
        <taxon>Basidiomycota</taxon>
        <taxon>Agaricomycotina</taxon>
        <taxon>Agaricomycetes</taxon>
        <taxon>Sebacinales</taxon>
        <taxon>Serendipitaceae</taxon>
        <taxon>Serendipita</taxon>
    </lineage>
</organism>
<reference evidence="3" key="2">
    <citation type="submission" date="2015-01" db="EMBL/GenBank/DDBJ databases">
        <title>Evolutionary Origins and Diversification of the Mycorrhizal Mutualists.</title>
        <authorList>
            <consortium name="DOE Joint Genome Institute"/>
            <consortium name="Mycorrhizal Genomics Consortium"/>
            <person name="Kohler A."/>
            <person name="Kuo A."/>
            <person name="Nagy L.G."/>
            <person name="Floudas D."/>
            <person name="Copeland A."/>
            <person name="Barry K.W."/>
            <person name="Cichocki N."/>
            <person name="Veneault-Fourrey C."/>
            <person name="LaButti K."/>
            <person name="Lindquist E.A."/>
            <person name="Lipzen A."/>
            <person name="Lundell T."/>
            <person name="Morin E."/>
            <person name="Murat C."/>
            <person name="Riley R."/>
            <person name="Ohm R."/>
            <person name="Sun H."/>
            <person name="Tunlid A."/>
            <person name="Henrissat B."/>
            <person name="Grigoriev I.V."/>
            <person name="Hibbett D.S."/>
            <person name="Martin F."/>
        </authorList>
    </citation>
    <scope>NUCLEOTIDE SEQUENCE [LARGE SCALE GENOMIC DNA]</scope>
    <source>
        <strain evidence="3">MAFF 305830</strain>
    </source>
</reference>
<gene>
    <name evidence="2" type="ORF">M408DRAFT_28494</name>
</gene>
<feature type="transmembrane region" description="Helical" evidence="1">
    <location>
        <begin position="34"/>
        <end position="57"/>
    </location>
</feature>
<evidence type="ECO:0000256" key="1">
    <source>
        <dbReference type="SAM" id="Phobius"/>
    </source>
</evidence>
<protein>
    <recommendedName>
        <fullName evidence="4">O-fucosyltransferase family protein</fullName>
    </recommendedName>
</protein>
<evidence type="ECO:0000313" key="2">
    <source>
        <dbReference type="EMBL" id="KIM22748.1"/>
    </source>
</evidence>
<dbReference type="EMBL" id="KN824349">
    <property type="protein sequence ID" value="KIM22748.1"/>
    <property type="molecule type" value="Genomic_DNA"/>
</dbReference>
<keyword evidence="1" id="KW-0472">Membrane</keyword>
<keyword evidence="1" id="KW-1133">Transmembrane helix</keyword>
<dbReference type="Proteomes" id="UP000054097">
    <property type="component" value="Unassembled WGS sequence"/>
</dbReference>
<dbReference type="STRING" id="933852.A0A0C2W8J4"/>
<dbReference type="OrthoDB" id="3345970at2759"/>
<dbReference type="AlphaFoldDB" id="A0A0C2W8J4"/>
<dbReference type="Gene3D" id="3.40.50.11350">
    <property type="match status" value="1"/>
</dbReference>
<dbReference type="HOGENOM" id="CLU_026393_1_0_1"/>
<dbReference type="CDD" id="cd11296">
    <property type="entry name" value="O-FucT_like"/>
    <property type="match status" value="1"/>
</dbReference>
<proteinExistence type="predicted"/>
<sequence>MLEEQQGLLGHPEPAHTHKRRSARWGFPRFRTSLSFILIAIFSGILFYLLVFSVVLSKPSLRATGRKYIFGDDQEPYWPHPPLHDDFEYAYDEEHAVTSLAEFSQSSAPSATPTLTSEDGLLELSVDDLKAMVSRTKGYFVRDWSLALGWNNMRYIIEAAVLQAELLNRTLIIPSRVYARACEYHNEVCAKYTRMVNRNDALYTNEWRNLPIEKQMGFELPIEIMLDIPHLRQKHNVMLMSEYLHVQGLNITREKSNGGWDRAYYHQGIDRPSLFVIPNNVYDPETVARVDIMPPAPLLDLDNGNLNATVSHFESNNWLPDDEFGRDCNNRLLESLKNKNRAHLEWAEAIQALRGSSVDVTSDSAIDAALKNAGWVVLHTFEGALGMEYIKSVVNPIKHVARYPSLRGLKDDFHHVNQDVLLLEGEVHLGRKPGSVRFTTPEARDRFARTVLHDVIPPPKVKELALRIIKRMNDLNKNHLWLAGHMRRGDFVNVGWAMEGTIKHHLDRILQRLAAGRQILERIRLVEPQPYRVPDVHPNGFIERVTPVDGDFIYLATDERDNEALRLFKESHIKLFSDLVTMDDRREFGWPLLFSDVIALVEQQVIGLGAGYFYAHAMSSVAGGILNIRAASGCDSRTALLD</sequence>
<reference evidence="2 3" key="1">
    <citation type="submission" date="2014-04" db="EMBL/GenBank/DDBJ databases">
        <authorList>
            <consortium name="DOE Joint Genome Institute"/>
            <person name="Kuo A."/>
            <person name="Zuccaro A."/>
            <person name="Kohler A."/>
            <person name="Nagy L.G."/>
            <person name="Floudas D."/>
            <person name="Copeland A."/>
            <person name="Barry K.W."/>
            <person name="Cichocki N."/>
            <person name="Veneault-Fourrey C."/>
            <person name="LaButti K."/>
            <person name="Lindquist E.A."/>
            <person name="Lipzen A."/>
            <person name="Lundell T."/>
            <person name="Morin E."/>
            <person name="Murat C."/>
            <person name="Sun H."/>
            <person name="Tunlid A."/>
            <person name="Henrissat B."/>
            <person name="Grigoriev I.V."/>
            <person name="Hibbett D.S."/>
            <person name="Martin F."/>
            <person name="Nordberg H.P."/>
            <person name="Cantor M.N."/>
            <person name="Hua S.X."/>
        </authorList>
    </citation>
    <scope>NUCLEOTIDE SEQUENCE [LARGE SCALE GENOMIC DNA]</scope>
    <source>
        <strain evidence="2 3">MAFF 305830</strain>
    </source>
</reference>
<accession>A0A0C2W8J4</accession>
<evidence type="ECO:0008006" key="4">
    <source>
        <dbReference type="Google" id="ProtNLM"/>
    </source>
</evidence>
<keyword evidence="1" id="KW-0812">Transmembrane</keyword>
<evidence type="ECO:0000313" key="3">
    <source>
        <dbReference type="Proteomes" id="UP000054097"/>
    </source>
</evidence>
<name>A0A0C2W8J4_SERVB</name>